<evidence type="ECO:0000313" key="2">
    <source>
        <dbReference type="Proteomes" id="UP001230768"/>
    </source>
</evidence>
<name>A0ABY9GJS2_9PSED</name>
<keyword evidence="2" id="KW-1185">Reference proteome</keyword>
<organism evidence="1 2">
    <name type="scientific">Pseudomonas wuhanensis</name>
    <dbReference type="NCBI Taxonomy" id="2954098"/>
    <lineage>
        <taxon>Bacteria</taxon>
        <taxon>Pseudomonadati</taxon>
        <taxon>Pseudomonadota</taxon>
        <taxon>Gammaproteobacteria</taxon>
        <taxon>Pseudomonadales</taxon>
        <taxon>Pseudomonadaceae</taxon>
        <taxon>Pseudomonas</taxon>
    </lineage>
</organism>
<gene>
    <name evidence="1" type="ORF">PSH88_15970</name>
</gene>
<dbReference type="EMBL" id="CP117430">
    <property type="protein sequence ID" value="WLI15853.1"/>
    <property type="molecule type" value="Genomic_DNA"/>
</dbReference>
<sequence length="144" mass="15874">MNNSNPIHYFTNFDHGWITAPGNETVMKDDLHHYLSLPLTPGGDISSIEVRKKLETVFEQRPIQIDLCVRLPEGLEVTQFAVTAIGEANGGYGDFTIPPSDGQWHDTSASYTPKTSGLNTIWILLKAKAASGSIDIDNIYIGQR</sequence>
<evidence type="ECO:0000313" key="1">
    <source>
        <dbReference type="EMBL" id="WLI15853.1"/>
    </source>
</evidence>
<accession>A0ABY9GJS2</accession>
<proteinExistence type="predicted"/>
<protein>
    <submittedName>
        <fullName evidence="1">Uncharacterized protein</fullName>
    </submittedName>
</protein>
<dbReference type="RefSeq" id="WP_305421469.1">
    <property type="nucleotide sequence ID" value="NZ_CP117430.1"/>
</dbReference>
<dbReference type="Proteomes" id="UP001230768">
    <property type="component" value="Chromosome"/>
</dbReference>
<reference evidence="1 2" key="1">
    <citation type="submission" date="2023-02" db="EMBL/GenBank/DDBJ databases">
        <title>Evolution of Hrp T3SS in non-pathogenic Pseudomonas fluorescens.</title>
        <authorList>
            <person name="Liao K."/>
            <person name="Wei H."/>
            <person name="Gu Y."/>
        </authorList>
    </citation>
    <scope>NUCLEOTIDE SEQUENCE [LARGE SCALE GENOMIC DNA]</scope>
    <source>
        <strain evidence="1 2">FP607</strain>
    </source>
</reference>